<dbReference type="Gene3D" id="3.90.280.10">
    <property type="entry name" value="PEBP-like"/>
    <property type="match status" value="1"/>
</dbReference>
<evidence type="ECO:0000313" key="2">
    <source>
        <dbReference type="Proteomes" id="UP000242246"/>
    </source>
</evidence>
<dbReference type="InterPro" id="IPR005247">
    <property type="entry name" value="YbhB_YbcL/LppC-like"/>
</dbReference>
<dbReference type="AlphaFoldDB" id="A0A2A5RWW9"/>
<dbReference type="Pfam" id="PF01161">
    <property type="entry name" value="PBP"/>
    <property type="match status" value="1"/>
</dbReference>
<name>A0A2A5RWW9_9LACT</name>
<organism evidence="1 2">
    <name type="scientific">Pseudolactococcus plantarum</name>
    <dbReference type="NCBI Taxonomy" id="1365"/>
    <lineage>
        <taxon>Bacteria</taxon>
        <taxon>Bacillati</taxon>
        <taxon>Bacillota</taxon>
        <taxon>Bacilli</taxon>
        <taxon>Lactobacillales</taxon>
        <taxon>Streptococcaceae</taxon>
        <taxon>Pseudolactococcus</taxon>
    </lineage>
</organism>
<dbReference type="STRING" id="1348632.GCA_001591745_01574"/>
<evidence type="ECO:0008006" key="3">
    <source>
        <dbReference type="Google" id="ProtNLM"/>
    </source>
</evidence>
<sequence>MKLTINTVAHYLPEKYSKYAEDTYRYKDQPVLSFPFSVEDLPTDTHYISFSFIDHDAVPVCGFSWIHWLVANVKTTGTTIYIPENFSLDLSDGIQGTNSFASVFVGETDPKLTQHYVGPTPPDKDHHYTLTVYASKEKLNLTPGFFYNDMRNSLTNNILAKTSIEILAKS</sequence>
<dbReference type="EMBL" id="JXJX01000012">
    <property type="protein sequence ID" value="PCS05747.1"/>
    <property type="molecule type" value="Genomic_DNA"/>
</dbReference>
<accession>A0A2A5RWW9</accession>
<dbReference type="InterPro" id="IPR008914">
    <property type="entry name" value="PEBP"/>
</dbReference>
<dbReference type="NCBIfam" id="TIGR00481">
    <property type="entry name" value="YbhB/YbcL family Raf kinase inhibitor-like protein"/>
    <property type="match status" value="1"/>
</dbReference>
<dbReference type="SUPFAM" id="SSF49777">
    <property type="entry name" value="PEBP-like"/>
    <property type="match status" value="1"/>
</dbReference>
<gene>
    <name evidence="1" type="ORF">RU87_GL000457</name>
</gene>
<dbReference type="RefSeq" id="WP_068164162.1">
    <property type="nucleotide sequence ID" value="NZ_JXJX01000012.1"/>
</dbReference>
<reference evidence="1 2" key="1">
    <citation type="submission" date="2014-12" db="EMBL/GenBank/DDBJ databases">
        <title>Draft genome sequences of 10 type strains of Lactococcus.</title>
        <authorList>
            <person name="Sun Z."/>
            <person name="Zhong Z."/>
            <person name="Liu W."/>
            <person name="Zhang W."/>
            <person name="Zhang H."/>
        </authorList>
    </citation>
    <scope>NUCLEOTIDE SEQUENCE [LARGE SCALE GENOMIC DNA]</scope>
    <source>
        <strain evidence="1 2">DSM 20686</strain>
    </source>
</reference>
<protein>
    <recommendedName>
        <fullName evidence="3">YbhB/YbcL family Raf kinase inhibitor-like protein</fullName>
    </recommendedName>
</protein>
<dbReference type="CDD" id="cd00865">
    <property type="entry name" value="PEBP_bact_arch"/>
    <property type="match status" value="1"/>
</dbReference>
<dbReference type="OrthoDB" id="9797506at2"/>
<proteinExistence type="predicted"/>
<evidence type="ECO:0000313" key="1">
    <source>
        <dbReference type="EMBL" id="PCS05747.1"/>
    </source>
</evidence>
<dbReference type="InterPro" id="IPR036610">
    <property type="entry name" value="PEBP-like_sf"/>
</dbReference>
<keyword evidence="2" id="KW-1185">Reference proteome</keyword>
<dbReference type="Proteomes" id="UP000242246">
    <property type="component" value="Unassembled WGS sequence"/>
</dbReference>
<comment type="caution">
    <text evidence="1">The sequence shown here is derived from an EMBL/GenBank/DDBJ whole genome shotgun (WGS) entry which is preliminary data.</text>
</comment>